<accession>V4U8N0</accession>
<sequence length="148" mass="16177">MRIATSVLVSVYTQVDTINFQAERDFKMERSVDQRTAVPSAIRIAVASSLAFLFWGKVPMLAAGFIKDHHLRSSIALVAATLSMVMLGIVGAALGKVPTMRSCVRVVVGGFVAVPIRWGKVKIIENRLQINEGIRFKLVRCCMACVAI</sequence>
<feature type="transmembrane region" description="Helical" evidence="9">
    <location>
        <begin position="75"/>
        <end position="95"/>
    </location>
</feature>
<evidence type="ECO:0000313" key="10">
    <source>
        <dbReference type="EMBL" id="ESR62302.1"/>
    </source>
</evidence>
<comment type="function">
    <text evidence="9">Vacuolar Fe(2+) uptake transporter.</text>
</comment>
<evidence type="ECO:0000256" key="7">
    <source>
        <dbReference type="ARBA" id="ARBA00023136"/>
    </source>
</evidence>
<gene>
    <name evidence="10" type="ORF">CICLE_v10017079mg</name>
</gene>
<evidence type="ECO:0000256" key="3">
    <source>
        <dbReference type="ARBA" id="ARBA00022496"/>
    </source>
</evidence>
<dbReference type="Gramene" id="ESR62302">
    <property type="protein sequence ID" value="ESR62302"/>
    <property type="gene ID" value="CICLE_v10017079mg"/>
</dbReference>
<dbReference type="STRING" id="85681.V4U8N0"/>
<evidence type="ECO:0000256" key="4">
    <source>
        <dbReference type="ARBA" id="ARBA00022554"/>
    </source>
</evidence>
<keyword evidence="5 9" id="KW-0812">Transmembrane</keyword>
<evidence type="ECO:0000256" key="6">
    <source>
        <dbReference type="ARBA" id="ARBA00022989"/>
    </source>
</evidence>
<keyword evidence="6 9" id="KW-1133">Transmembrane helix</keyword>
<dbReference type="InParanoid" id="V4U8N0"/>
<organism evidence="10 11">
    <name type="scientific">Citrus clementina</name>
    <name type="common">Clementine</name>
    <name type="synonym">Citrus deliciosa x Citrus sinensis</name>
    <dbReference type="NCBI Taxonomy" id="85681"/>
    <lineage>
        <taxon>Eukaryota</taxon>
        <taxon>Viridiplantae</taxon>
        <taxon>Streptophyta</taxon>
        <taxon>Embryophyta</taxon>
        <taxon>Tracheophyta</taxon>
        <taxon>Spermatophyta</taxon>
        <taxon>Magnoliopsida</taxon>
        <taxon>eudicotyledons</taxon>
        <taxon>Gunneridae</taxon>
        <taxon>Pentapetalae</taxon>
        <taxon>rosids</taxon>
        <taxon>malvids</taxon>
        <taxon>Sapindales</taxon>
        <taxon>Rutaceae</taxon>
        <taxon>Aurantioideae</taxon>
        <taxon>Citrus</taxon>
    </lineage>
</organism>
<name>V4U8N0_CITCL</name>
<keyword evidence="7 9" id="KW-0472">Membrane</keyword>
<dbReference type="KEGG" id="cic:CICLE_v10017079mg"/>
<evidence type="ECO:0000256" key="5">
    <source>
        <dbReference type="ARBA" id="ARBA00022692"/>
    </source>
</evidence>
<keyword evidence="9" id="KW-0813">Transport</keyword>
<dbReference type="PANTHER" id="PTHR31851">
    <property type="entry name" value="FE(2+)/MN(2+) TRANSPORTER PCL1"/>
    <property type="match status" value="1"/>
</dbReference>
<protein>
    <recommendedName>
        <fullName evidence="9">Vacuolar iron transporter</fullName>
    </recommendedName>
</protein>
<evidence type="ECO:0000256" key="1">
    <source>
        <dbReference type="ARBA" id="ARBA00004128"/>
    </source>
</evidence>
<dbReference type="Proteomes" id="UP000030687">
    <property type="component" value="Unassembled WGS sequence"/>
</dbReference>
<dbReference type="EMBL" id="KI536312">
    <property type="protein sequence ID" value="ESR62302.1"/>
    <property type="molecule type" value="Genomic_DNA"/>
</dbReference>
<dbReference type="GO" id="GO:0140315">
    <property type="term" value="F:iron ion sequestering activity"/>
    <property type="evidence" value="ECO:0007669"/>
    <property type="project" value="UniProtKB-UniRule"/>
</dbReference>
<dbReference type="GO" id="GO:0005381">
    <property type="term" value="F:iron ion transmembrane transporter activity"/>
    <property type="evidence" value="ECO:0007669"/>
    <property type="project" value="UniProtKB-UniRule"/>
</dbReference>
<evidence type="ECO:0000256" key="2">
    <source>
        <dbReference type="ARBA" id="ARBA00007049"/>
    </source>
</evidence>
<dbReference type="GO" id="GO:0030026">
    <property type="term" value="P:intracellular manganese ion homeostasis"/>
    <property type="evidence" value="ECO:0007669"/>
    <property type="project" value="InterPro"/>
</dbReference>
<dbReference type="GO" id="GO:0005774">
    <property type="term" value="C:vacuolar membrane"/>
    <property type="evidence" value="ECO:0007669"/>
    <property type="project" value="UniProtKB-SubCell"/>
</dbReference>
<evidence type="ECO:0000256" key="8">
    <source>
        <dbReference type="ARBA" id="ARBA00044464"/>
    </source>
</evidence>
<feature type="transmembrane region" description="Helical" evidence="9">
    <location>
        <begin position="36"/>
        <end position="55"/>
    </location>
</feature>
<dbReference type="AlphaFoldDB" id="V4U8N0"/>
<keyword evidence="11" id="KW-1185">Reference proteome</keyword>
<keyword evidence="4 9" id="KW-0926">Vacuole</keyword>
<keyword evidence="9" id="KW-0406">Ion transport</keyword>
<evidence type="ECO:0000313" key="11">
    <source>
        <dbReference type="Proteomes" id="UP000030687"/>
    </source>
</evidence>
<comment type="subcellular location">
    <subcellularLocation>
        <location evidence="1 9">Vacuole membrane</location>
        <topology evidence="1 9">Multi-pass membrane protein</topology>
    </subcellularLocation>
</comment>
<dbReference type="GO" id="GO:0005384">
    <property type="term" value="F:manganese ion transmembrane transporter activity"/>
    <property type="evidence" value="ECO:0007669"/>
    <property type="project" value="InterPro"/>
</dbReference>
<evidence type="ECO:0000256" key="9">
    <source>
        <dbReference type="RuleBase" id="RU369115"/>
    </source>
</evidence>
<dbReference type="InterPro" id="IPR008217">
    <property type="entry name" value="Ccc1_fam"/>
</dbReference>
<dbReference type="eggNOG" id="KOG4473">
    <property type="taxonomic scope" value="Eukaryota"/>
</dbReference>
<comment type="catalytic activity">
    <reaction evidence="8">
        <text>Fe(2+)(in) = Fe(2+)(out)</text>
        <dbReference type="Rhea" id="RHEA:28486"/>
        <dbReference type="ChEBI" id="CHEBI:29033"/>
    </reaction>
    <physiologicalReaction direction="left-to-right" evidence="8">
        <dbReference type="Rhea" id="RHEA:28487"/>
    </physiologicalReaction>
</comment>
<proteinExistence type="inferred from homology"/>
<comment type="similarity">
    <text evidence="2 9">Belongs to the CCC1 family.</text>
</comment>
<keyword evidence="3" id="KW-0410">Iron transport</keyword>
<dbReference type="Pfam" id="PF01988">
    <property type="entry name" value="VIT1"/>
    <property type="match status" value="1"/>
</dbReference>
<reference evidence="10 11" key="1">
    <citation type="submission" date="2013-10" db="EMBL/GenBank/DDBJ databases">
        <authorList>
            <consortium name="International Citrus Genome Consortium"/>
            <person name="Jenkins J."/>
            <person name="Schmutz J."/>
            <person name="Prochnik S."/>
            <person name="Rokhsar D."/>
            <person name="Gmitter F."/>
            <person name="Ollitrault P."/>
            <person name="Machado M."/>
            <person name="Talon M."/>
            <person name="Wincker P."/>
            <person name="Jaillon O."/>
            <person name="Morgante M."/>
        </authorList>
    </citation>
    <scope>NUCLEOTIDE SEQUENCE</scope>
    <source>
        <strain evidence="11">cv. Clemenules</strain>
    </source>
</reference>
<keyword evidence="3" id="KW-0408">Iron</keyword>
<comment type="caution">
    <text evidence="9">Lacks conserved residue(s) required for the propagation of feature annotation.</text>
</comment>